<feature type="non-terminal residue" evidence="2">
    <location>
        <position position="1"/>
    </location>
</feature>
<keyword evidence="1" id="KW-0472">Membrane</keyword>
<name>A0A060BZM1_9HYPH</name>
<feature type="transmembrane region" description="Helical" evidence="1">
    <location>
        <begin position="22"/>
        <end position="45"/>
    </location>
</feature>
<keyword evidence="1" id="KW-0812">Transmembrane</keyword>
<dbReference type="EMBL" id="KF118649">
    <property type="protein sequence ID" value="AIA85911.1"/>
    <property type="molecule type" value="Genomic_DNA"/>
</dbReference>
<keyword evidence="1" id="KW-1133">Transmembrane helix</keyword>
<evidence type="ECO:0000313" key="2">
    <source>
        <dbReference type="EMBL" id="AIA85911.1"/>
    </source>
</evidence>
<evidence type="ECO:0000256" key="1">
    <source>
        <dbReference type="SAM" id="Phobius"/>
    </source>
</evidence>
<reference evidence="2" key="1">
    <citation type="journal article" date="2013" name="Environ. Microbiol.">
        <title>Seasonally variable intestinal metagenomes of the red palm weevil (Rhynchophorus ferrugineus).</title>
        <authorList>
            <person name="Jia S."/>
            <person name="Zhang X."/>
            <person name="Zhang G."/>
            <person name="Yin A."/>
            <person name="Zhang S."/>
            <person name="Li F."/>
            <person name="Wang L."/>
            <person name="Zhao D."/>
            <person name="Yun Q."/>
            <person name="Tala"/>
            <person name="Wang J."/>
            <person name="Sun G."/>
            <person name="Baabdullah M."/>
            <person name="Yu X."/>
            <person name="Hu S."/>
            <person name="Al-Mssallem I.S."/>
            <person name="Yu J."/>
        </authorList>
    </citation>
    <scope>NUCLEOTIDE SEQUENCE</scope>
</reference>
<protein>
    <submittedName>
        <fullName evidence="2">CAZy families GT2|GH17 protein</fullName>
    </submittedName>
</protein>
<dbReference type="AlphaFoldDB" id="A0A060BZM1"/>
<organism evidence="2">
    <name type="scientific">uncultured Xanthobacter sp</name>
    <dbReference type="NCBI Taxonomy" id="310608"/>
    <lineage>
        <taxon>Bacteria</taxon>
        <taxon>Pseudomonadati</taxon>
        <taxon>Pseudomonadota</taxon>
        <taxon>Alphaproteobacteria</taxon>
        <taxon>Hyphomicrobiales</taxon>
        <taxon>Xanthobacteraceae</taxon>
        <taxon>Xanthobacter</taxon>
        <taxon>environmental samples</taxon>
    </lineage>
</organism>
<sequence length="84" mass="9507">GSALLVAGVTLIMTNWHDTREINLYAMALMVQSLPFVAAAAIGLFEPSRFNDYAFWRALRAKVLRFLPRWLTPRRPDVPGAMMD</sequence>
<accession>A0A060BZM1</accession>
<proteinExistence type="predicted"/>